<name>A0ABT0C0Y4_9BACT</name>
<dbReference type="InterPro" id="IPR054613">
    <property type="entry name" value="Peptidase_S78_dom"/>
</dbReference>
<keyword evidence="1" id="KW-1188">Viral release from host cell</keyword>
<evidence type="ECO:0000313" key="7">
    <source>
        <dbReference type="Proteomes" id="UP001165444"/>
    </source>
</evidence>
<feature type="compositionally biased region" description="Basic and acidic residues" evidence="4">
    <location>
        <begin position="187"/>
        <end position="196"/>
    </location>
</feature>
<evidence type="ECO:0000256" key="4">
    <source>
        <dbReference type="SAM" id="MobiDB-lite"/>
    </source>
</evidence>
<keyword evidence="7" id="KW-1185">Reference proteome</keyword>
<comment type="caution">
    <text evidence="6">The sequence shown here is derived from an EMBL/GenBank/DDBJ whole genome shotgun (WGS) entry which is preliminary data.</text>
</comment>
<dbReference type="RefSeq" id="WP_243324825.1">
    <property type="nucleotide sequence ID" value="NZ_JAKZMM010000018.1"/>
</dbReference>
<evidence type="ECO:0000259" key="5">
    <source>
        <dbReference type="Pfam" id="PF04586"/>
    </source>
</evidence>
<proteinExistence type="predicted"/>
<gene>
    <name evidence="6" type="ORF">MUN53_08735</name>
</gene>
<sequence length="215" mass="23880">MNRQQAIKTRTIPFVFSDETRDSYGTVLPVKGWDLSTFNKMGVALYNHSSFGSDPDNVIGTARAWVEGNKLIGEITFEKEDINPKAEKVFQKVLAGTIKGCSVGFRTMERGEWGKGEEAYDGKKPTYYYGRRSLLEISVTPIPANPNAKVRSVHAQQEDAEPTGEMEYLVGEVRSFDPDTEGDEEEQRQAEAEKESALLRANVAMAQADALMAMS</sequence>
<feature type="domain" description="Prohead serine protease" evidence="5">
    <location>
        <begin position="83"/>
        <end position="156"/>
    </location>
</feature>
<organism evidence="6 7">
    <name type="scientific">Parabacteroides faecalis</name>
    <dbReference type="NCBI Taxonomy" id="2924040"/>
    <lineage>
        <taxon>Bacteria</taxon>
        <taxon>Pseudomonadati</taxon>
        <taxon>Bacteroidota</taxon>
        <taxon>Bacteroidia</taxon>
        <taxon>Bacteroidales</taxon>
        <taxon>Tannerellaceae</taxon>
        <taxon>Parabacteroides</taxon>
    </lineage>
</organism>
<evidence type="ECO:0000313" key="6">
    <source>
        <dbReference type="EMBL" id="MCJ2380693.1"/>
    </source>
</evidence>
<dbReference type="Proteomes" id="UP001165444">
    <property type="component" value="Unassembled WGS sequence"/>
</dbReference>
<evidence type="ECO:0000256" key="2">
    <source>
        <dbReference type="ARBA" id="ARBA00022670"/>
    </source>
</evidence>
<reference evidence="6 7" key="1">
    <citation type="submission" date="2022-03" db="EMBL/GenBank/DDBJ databases">
        <title>Parabacteroides sp. nov. isolated from swine feces.</title>
        <authorList>
            <person name="Bak J.E."/>
        </authorList>
    </citation>
    <scope>NUCLEOTIDE SEQUENCE [LARGE SCALE GENOMIC DNA]</scope>
    <source>
        <strain evidence="6 7">AGMB00274</strain>
    </source>
</reference>
<dbReference type="Pfam" id="PF04586">
    <property type="entry name" value="Peptidase_S78"/>
    <property type="match status" value="1"/>
</dbReference>
<protein>
    <submittedName>
        <fullName evidence="6">HK97 family phage prohead protease</fullName>
    </submittedName>
</protein>
<dbReference type="GO" id="GO:0008233">
    <property type="term" value="F:peptidase activity"/>
    <property type="evidence" value="ECO:0007669"/>
    <property type="project" value="UniProtKB-KW"/>
</dbReference>
<keyword evidence="3" id="KW-0378">Hydrolase</keyword>
<keyword evidence="2 6" id="KW-0645">Protease</keyword>
<dbReference type="EMBL" id="JAKZMM010000018">
    <property type="protein sequence ID" value="MCJ2380693.1"/>
    <property type="molecule type" value="Genomic_DNA"/>
</dbReference>
<accession>A0ABT0C0Y4</accession>
<feature type="region of interest" description="Disordered" evidence="4">
    <location>
        <begin position="176"/>
        <end position="196"/>
    </location>
</feature>
<dbReference type="GO" id="GO:0006508">
    <property type="term" value="P:proteolysis"/>
    <property type="evidence" value="ECO:0007669"/>
    <property type="project" value="UniProtKB-KW"/>
</dbReference>
<evidence type="ECO:0000256" key="3">
    <source>
        <dbReference type="ARBA" id="ARBA00022801"/>
    </source>
</evidence>
<evidence type="ECO:0000256" key="1">
    <source>
        <dbReference type="ARBA" id="ARBA00022612"/>
    </source>
</evidence>